<dbReference type="AlphaFoldDB" id="A0A3E1IQ68"/>
<dbReference type="GO" id="GO:0003723">
    <property type="term" value="F:RNA binding"/>
    <property type="evidence" value="ECO:0007669"/>
    <property type="project" value="InterPro"/>
</dbReference>
<protein>
    <submittedName>
        <fullName evidence="5">rRNA methyltransferase</fullName>
    </submittedName>
</protein>
<comment type="similarity">
    <text evidence="1">Belongs to the class IV-like SAM-binding methyltransferase superfamily. RNA methyltransferase TrmH family.</text>
</comment>
<dbReference type="GO" id="GO:0006396">
    <property type="term" value="P:RNA processing"/>
    <property type="evidence" value="ECO:0007669"/>
    <property type="project" value="InterPro"/>
</dbReference>
<dbReference type="GO" id="GO:0008173">
    <property type="term" value="F:RNA methyltransferase activity"/>
    <property type="evidence" value="ECO:0007669"/>
    <property type="project" value="InterPro"/>
</dbReference>
<comment type="caution">
    <text evidence="5">The sequence shown here is derived from an EMBL/GenBank/DDBJ whole genome shotgun (WGS) entry which is preliminary data.</text>
</comment>
<proteinExistence type="inferred from homology"/>
<reference evidence="5 6" key="1">
    <citation type="submission" date="2016-02" db="EMBL/GenBank/DDBJ databases">
        <title>Gardnerella vaginalis Subgroups Defined by cpn60 Sequencing and Sialidase Activity in Isolates from Canada, Belgium and Kenya.</title>
        <authorList>
            <person name="Schellenberg J."/>
            <person name="Paramel Jayaprakash T."/>
            <person name="Withana Gamage N."/>
            <person name="Patterson M.H."/>
            <person name="Vaneechoutte M."/>
            <person name="Hill J.E."/>
        </authorList>
    </citation>
    <scope>NUCLEOTIDE SEQUENCE [LARGE SCALE GENOMIC DNA]</scope>
    <source>
        <strain evidence="5 6">N160</strain>
    </source>
</reference>
<dbReference type="PANTHER" id="PTHR43191">
    <property type="entry name" value="RRNA METHYLTRANSFERASE 3"/>
    <property type="match status" value="1"/>
</dbReference>
<organism evidence="5 6">
    <name type="scientific">Gardnerella vaginalis</name>
    <dbReference type="NCBI Taxonomy" id="2702"/>
    <lineage>
        <taxon>Bacteria</taxon>
        <taxon>Bacillati</taxon>
        <taxon>Actinomycetota</taxon>
        <taxon>Actinomycetes</taxon>
        <taxon>Bifidobacteriales</taxon>
        <taxon>Bifidobacteriaceae</taxon>
        <taxon>Gardnerella</taxon>
    </lineage>
</organism>
<gene>
    <name evidence="5" type="ORF">AXE76_01210</name>
</gene>
<evidence type="ECO:0000313" key="6">
    <source>
        <dbReference type="Proteomes" id="UP000258888"/>
    </source>
</evidence>
<dbReference type="Gene3D" id="3.40.1280.10">
    <property type="match status" value="1"/>
</dbReference>
<dbReference type="EMBL" id="LSLH01000001">
    <property type="protein sequence ID" value="RFD74864.1"/>
    <property type="molecule type" value="Genomic_DNA"/>
</dbReference>
<dbReference type="InterPro" id="IPR013123">
    <property type="entry name" value="SpoU_subst-bd"/>
</dbReference>
<accession>A0A3E1IQ68</accession>
<dbReference type="InterPro" id="IPR051259">
    <property type="entry name" value="rRNA_Methyltransferase"/>
</dbReference>
<evidence type="ECO:0000313" key="5">
    <source>
        <dbReference type="EMBL" id="RFD74864.1"/>
    </source>
</evidence>
<dbReference type="RefSeq" id="WP_116793977.1">
    <property type="nucleotide sequence ID" value="NZ_LSLH01000001.1"/>
</dbReference>
<dbReference type="InterPro" id="IPR029064">
    <property type="entry name" value="Ribosomal_eL30-like_sf"/>
</dbReference>
<dbReference type="GO" id="GO:0032259">
    <property type="term" value="P:methylation"/>
    <property type="evidence" value="ECO:0007669"/>
    <property type="project" value="UniProtKB-KW"/>
</dbReference>
<keyword evidence="3 5" id="KW-0808">Transferase</keyword>
<evidence type="ECO:0000256" key="3">
    <source>
        <dbReference type="ARBA" id="ARBA00022679"/>
    </source>
</evidence>
<dbReference type="InterPro" id="IPR001537">
    <property type="entry name" value="SpoU_MeTrfase"/>
</dbReference>
<dbReference type="PANTHER" id="PTHR43191:SF2">
    <property type="entry name" value="RRNA METHYLTRANSFERASE 3, MITOCHONDRIAL"/>
    <property type="match status" value="1"/>
</dbReference>
<dbReference type="InterPro" id="IPR029026">
    <property type="entry name" value="tRNA_m1G_MTases_N"/>
</dbReference>
<evidence type="ECO:0000256" key="1">
    <source>
        <dbReference type="ARBA" id="ARBA00007228"/>
    </source>
</evidence>
<dbReference type="Pfam" id="PF08032">
    <property type="entry name" value="SpoU_sub_bind"/>
    <property type="match status" value="1"/>
</dbReference>
<dbReference type="Gene3D" id="3.30.1330.30">
    <property type="match status" value="1"/>
</dbReference>
<dbReference type="SUPFAM" id="SSF55315">
    <property type="entry name" value="L30e-like"/>
    <property type="match status" value="1"/>
</dbReference>
<dbReference type="Proteomes" id="UP000258888">
    <property type="component" value="Unassembled WGS sequence"/>
</dbReference>
<keyword evidence="2 5" id="KW-0489">Methyltransferase</keyword>
<evidence type="ECO:0000256" key="2">
    <source>
        <dbReference type="ARBA" id="ARBA00022603"/>
    </source>
</evidence>
<dbReference type="GO" id="GO:0005737">
    <property type="term" value="C:cytoplasm"/>
    <property type="evidence" value="ECO:0007669"/>
    <property type="project" value="UniProtKB-ARBA"/>
</dbReference>
<keyword evidence="6" id="KW-1185">Reference proteome</keyword>
<dbReference type="InterPro" id="IPR029028">
    <property type="entry name" value="Alpha/beta_knot_MTases"/>
</dbReference>
<sequence length="312" mass="34112">MPLKELIDNLHSERVRRLVALSKGNSHASKRFLVEGPQSVREAVRYASDSISDIYVTKEVCVNNEEDANQSSSLQEIIKEALSKDLYVHPVESSIMQKISSDSQGIVAVSDAQFLDEIYVGEFKNLQKSVSAENFVNAEGSERAGNTNNPLLIAACWQVRDPGNAGAIIRVADVAGCDAVVFVDDCVSRWNSKLVRSTAGSLFHLPVVQLSVQDWFDYAKKSNIRVIAADIYGTDQLKPVPFPKILANTELTSSSLAILFGNEARGLPQEILQQVDNISIIPIYGKAESMNLATSAAVMLMGLAMSSHERKI</sequence>
<dbReference type="CDD" id="cd18095">
    <property type="entry name" value="SpoU-like_rRNA-MTase"/>
    <property type="match status" value="1"/>
</dbReference>
<evidence type="ECO:0000259" key="4">
    <source>
        <dbReference type="SMART" id="SM00967"/>
    </source>
</evidence>
<dbReference type="Pfam" id="PF00588">
    <property type="entry name" value="SpoU_methylase"/>
    <property type="match status" value="1"/>
</dbReference>
<name>A0A3E1IQ68_GARVA</name>
<feature type="domain" description="RNA 2-O ribose methyltransferase substrate binding" evidence="4">
    <location>
        <begin position="33"/>
        <end position="116"/>
    </location>
</feature>
<dbReference type="SUPFAM" id="SSF75217">
    <property type="entry name" value="alpha/beta knot"/>
    <property type="match status" value="1"/>
</dbReference>
<dbReference type="SMART" id="SM00967">
    <property type="entry name" value="SpoU_sub_bind"/>
    <property type="match status" value="1"/>
</dbReference>